<name>A0ABT3AWN6_9CYAN</name>
<dbReference type="RefSeq" id="WP_263745043.1">
    <property type="nucleotide sequence ID" value="NZ_JAOWRF010000128.1"/>
</dbReference>
<dbReference type="EMBL" id="JAOWRF010000128">
    <property type="protein sequence ID" value="MCV3213528.1"/>
    <property type="molecule type" value="Genomic_DNA"/>
</dbReference>
<dbReference type="Pfam" id="PF02661">
    <property type="entry name" value="Fic"/>
    <property type="match status" value="1"/>
</dbReference>
<dbReference type="NCBIfam" id="TIGR01550">
    <property type="entry name" value="DOC_P1"/>
    <property type="match status" value="1"/>
</dbReference>
<evidence type="ECO:0000313" key="2">
    <source>
        <dbReference type="EMBL" id="MCV3213528.1"/>
    </source>
</evidence>
<evidence type="ECO:0000313" key="3">
    <source>
        <dbReference type="Proteomes" id="UP001526143"/>
    </source>
</evidence>
<dbReference type="PROSITE" id="PS51459">
    <property type="entry name" value="FIDO"/>
    <property type="match status" value="1"/>
</dbReference>
<gene>
    <name evidence="2" type="ORF">OGM63_08320</name>
</gene>
<organism evidence="2 3">
    <name type="scientific">Plectonema radiosum NIES-515</name>
    <dbReference type="NCBI Taxonomy" id="2986073"/>
    <lineage>
        <taxon>Bacteria</taxon>
        <taxon>Bacillati</taxon>
        <taxon>Cyanobacteriota</taxon>
        <taxon>Cyanophyceae</taxon>
        <taxon>Oscillatoriophycideae</taxon>
        <taxon>Oscillatoriales</taxon>
        <taxon>Microcoleaceae</taxon>
        <taxon>Plectonema</taxon>
    </lineage>
</organism>
<dbReference type="SUPFAM" id="SSF140931">
    <property type="entry name" value="Fic-like"/>
    <property type="match status" value="1"/>
</dbReference>
<feature type="domain" description="Fido" evidence="1">
    <location>
        <begin position="1"/>
        <end position="58"/>
    </location>
</feature>
<comment type="caution">
    <text evidence="2">The sequence shown here is derived from an EMBL/GenBank/DDBJ whole genome shotgun (WGS) entry which is preliminary data.</text>
</comment>
<reference evidence="2 3" key="1">
    <citation type="submission" date="2022-10" db="EMBL/GenBank/DDBJ databases">
        <title>Identification of biosynthetic pathway for the production of the potent trypsin inhibitor radiosumin.</title>
        <authorList>
            <person name="Fewer D.P."/>
            <person name="Delbaje E."/>
            <person name="Ouyang X."/>
            <person name="Agostino P.D."/>
            <person name="Wahlsten M."/>
            <person name="Jokela J."/>
            <person name="Permi P."/>
            <person name="Haapaniemi E."/>
            <person name="Koistinen H."/>
        </authorList>
    </citation>
    <scope>NUCLEOTIDE SEQUENCE [LARGE SCALE GENOMIC DNA]</scope>
    <source>
        <strain evidence="2 3">NIES-515</strain>
    </source>
</reference>
<dbReference type="InterPro" id="IPR053737">
    <property type="entry name" value="Type_II_TA_Toxin"/>
</dbReference>
<protein>
    <submittedName>
        <fullName evidence="2">Type II toxin-antitoxin system death-on-curing family toxin</fullName>
    </submittedName>
</protein>
<dbReference type="Gene3D" id="1.20.120.1870">
    <property type="entry name" value="Fic/DOC protein, Fido domain"/>
    <property type="match status" value="1"/>
</dbReference>
<dbReference type="Proteomes" id="UP001526143">
    <property type="component" value="Unassembled WGS sequence"/>
</dbReference>
<dbReference type="InterPro" id="IPR003812">
    <property type="entry name" value="Fido"/>
</dbReference>
<sequence>MVEKASTLGFSLIKNHPFIDGNKRIGHAGMEVFLVLNGFEINAAVDEQEKVILPKSWV</sequence>
<dbReference type="InterPro" id="IPR006440">
    <property type="entry name" value="Doc"/>
</dbReference>
<dbReference type="InterPro" id="IPR036597">
    <property type="entry name" value="Fido-like_dom_sf"/>
</dbReference>
<evidence type="ECO:0000259" key="1">
    <source>
        <dbReference type="PROSITE" id="PS51459"/>
    </source>
</evidence>
<keyword evidence="3" id="KW-1185">Reference proteome</keyword>
<accession>A0ABT3AWN6</accession>
<proteinExistence type="predicted"/>